<keyword evidence="1" id="KW-0479">Metal-binding</keyword>
<feature type="domain" description="Rhodanese" evidence="2">
    <location>
        <begin position="395"/>
        <end position="470"/>
    </location>
</feature>
<dbReference type="InterPro" id="IPR051682">
    <property type="entry name" value="Mito_Persulfide_Diox"/>
</dbReference>
<dbReference type="Gene3D" id="3.40.250.10">
    <property type="entry name" value="Rhodanese-like domain"/>
    <property type="match status" value="2"/>
</dbReference>
<dbReference type="FunFam" id="3.60.15.10:FF:000030">
    <property type="entry name" value="Metallo-beta-lactamase family protein"/>
    <property type="match status" value="1"/>
</dbReference>
<dbReference type="OrthoDB" id="9784009at2"/>
<dbReference type="CDD" id="cd07724">
    <property type="entry name" value="POD-like_MBL-fold"/>
    <property type="match status" value="1"/>
</dbReference>
<dbReference type="InterPro" id="IPR044528">
    <property type="entry name" value="POD-like_MBL-fold"/>
</dbReference>
<dbReference type="GO" id="GO:0046872">
    <property type="term" value="F:metal ion binding"/>
    <property type="evidence" value="ECO:0007669"/>
    <property type="project" value="UniProtKB-KW"/>
</dbReference>
<dbReference type="Pfam" id="PF00581">
    <property type="entry name" value="Rhodanese"/>
    <property type="match status" value="2"/>
</dbReference>
<dbReference type="SUPFAM" id="SSF56281">
    <property type="entry name" value="Metallo-hydrolase/oxidoreductase"/>
    <property type="match status" value="1"/>
</dbReference>
<dbReference type="RefSeq" id="WP_084122814.1">
    <property type="nucleotide sequence ID" value="NZ_LT838813.1"/>
</dbReference>
<evidence type="ECO:0000313" key="4">
    <source>
        <dbReference type="Proteomes" id="UP000192333"/>
    </source>
</evidence>
<dbReference type="SMART" id="SM00450">
    <property type="entry name" value="RHOD"/>
    <property type="match status" value="2"/>
</dbReference>
<sequence>MKKLFLSILAIGIFTLAHGFQFEQLIKPAELKEVSIMQFEDDGLAHFSYAIQVGKEMILVDPGRNPQQYYDHADANGAKIVGVIETHPHADFVSSHLEIHNTTGATVYISKLAGADYPHKAFDEGDIIKLSKNVRLKAINTPGHSPDGISIIVEENGKDVAVFTGDTLFIGDVGRPDLRESVGNIMATRIELAKMMYASTREKLMLLDDDVAVYPAHGAGSLCGKAISDAPSSTIGMEKLTNYALQDMTEDAFVELLLQDQPFIPKYFPYNVELNKSGAPQYQASKDEVARLGKNKTTDREVVVIDGRNQGEFKKSHIEGAVNIMNGAKFETWLGSLIPPGSDYYLVAESKESLEELISKTTKIGYEPFIKGAFVYDEKDGESMDIFDQAAFDFNRDAFTIIDIRNSGEVAKGKVFENAINIPLPELMDRLDEIPTDKPVVVHCGTGYRSAAGSSIIQNGLKNVKVLDMSAAIKDYNK</sequence>
<accession>A0A1W2HAB4</accession>
<dbReference type="GO" id="GO:0050313">
    <property type="term" value="F:sulfur dioxygenase activity"/>
    <property type="evidence" value="ECO:0007669"/>
    <property type="project" value="InterPro"/>
</dbReference>
<dbReference type="STRING" id="758820.SAMN00777080_4516"/>
<dbReference type="PANTHER" id="PTHR43084:SF1">
    <property type="entry name" value="PERSULFIDE DIOXYGENASE ETHE1, MITOCHONDRIAL"/>
    <property type="match status" value="1"/>
</dbReference>
<dbReference type="Proteomes" id="UP000192333">
    <property type="component" value="Chromosome I"/>
</dbReference>
<evidence type="ECO:0000313" key="3">
    <source>
        <dbReference type="EMBL" id="SMD45845.1"/>
    </source>
</evidence>
<dbReference type="GO" id="GO:0006749">
    <property type="term" value="P:glutathione metabolic process"/>
    <property type="evidence" value="ECO:0007669"/>
    <property type="project" value="InterPro"/>
</dbReference>
<dbReference type="InterPro" id="IPR036873">
    <property type="entry name" value="Rhodanese-like_dom_sf"/>
</dbReference>
<dbReference type="EMBL" id="LT838813">
    <property type="protein sequence ID" value="SMD45845.1"/>
    <property type="molecule type" value="Genomic_DNA"/>
</dbReference>
<dbReference type="AlphaFoldDB" id="A0A1W2HAB4"/>
<name>A0A1W2HAB4_9BACT</name>
<gene>
    <name evidence="3" type="ORF">SAMN00777080_4516</name>
</gene>
<reference evidence="4" key="1">
    <citation type="submission" date="2017-04" db="EMBL/GenBank/DDBJ databases">
        <authorList>
            <person name="Varghese N."/>
            <person name="Submissions S."/>
        </authorList>
    </citation>
    <scope>NUCLEOTIDE SEQUENCE [LARGE SCALE GENOMIC DNA]</scope>
    <source>
        <strain evidence="4">DSM 16537</strain>
    </source>
</reference>
<dbReference type="SMART" id="SM00849">
    <property type="entry name" value="Lactamase_B"/>
    <property type="match status" value="1"/>
</dbReference>
<dbReference type="GO" id="GO:0070813">
    <property type="term" value="P:hydrogen sulfide metabolic process"/>
    <property type="evidence" value="ECO:0007669"/>
    <property type="project" value="TreeGrafter"/>
</dbReference>
<protein>
    <submittedName>
        <fullName evidence="3">Glyoxylase, beta-lactamase superfamily II</fullName>
    </submittedName>
</protein>
<proteinExistence type="predicted"/>
<dbReference type="InterPro" id="IPR036866">
    <property type="entry name" value="RibonucZ/Hydroxyglut_hydro"/>
</dbReference>
<dbReference type="InterPro" id="IPR001279">
    <property type="entry name" value="Metallo-B-lactamas"/>
</dbReference>
<keyword evidence="4" id="KW-1185">Reference proteome</keyword>
<dbReference type="SUPFAM" id="SSF52821">
    <property type="entry name" value="Rhodanese/Cell cycle control phosphatase"/>
    <property type="match status" value="2"/>
</dbReference>
<organism evidence="3 4">
    <name type="scientific">Aquiflexum balticum DSM 16537</name>
    <dbReference type="NCBI Taxonomy" id="758820"/>
    <lineage>
        <taxon>Bacteria</taxon>
        <taxon>Pseudomonadati</taxon>
        <taxon>Bacteroidota</taxon>
        <taxon>Cytophagia</taxon>
        <taxon>Cytophagales</taxon>
        <taxon>Cyclobacteriaceae</taxon>
        <taxon>Aquiflexum</taxon>
    </lineage>
</organism>
<dbReference type="Gene3D" id="3.60.15.10">
    <property type="entry name" value="Ribonuclease Z/Hydroxyacylglutathione hydrolase-like"/>
    <property type="match status" value="1"/>
</dbReference>
<dbReference type="InterPro" id="IPR001763">
    <property type="entry name" value="Rhodanese-like_dom"/>
</dbReference>
<feature type="domain" description="Rhodanese" evidence="2">
    <location>
        <begin position="298"/>
        <end position="386"/>
    </location>
</feature>
<evidence type="ECO:0000256" key="1">
    <source>
        <dbReference type="ARBA" id="ARBA00022723"/>
    </source>
</evidence>
<evidence type="ECO:0000259" key="2">
    <source>
        <dbReference type="PROSITE" id="PS50206"/>
    </source>
</evidence>
<dbReference type="PANTHER" id="PTHR43084">
    <property type="entry name" value="PERSULFIDE DIOXYGENASE ETHE1"/>
    <property type="match status" value="1"/>
</dbReference>
<dbReference type="PROSITE" id="PS50206">
    <property type="entry name" value="RHODANESE_3"/>
    <property type="match status" value="2"/>
</dbReference>
<dbReference type="Pfam" id="PF00753">
    <property type="entry name" value="Lactamase_B"/>
    <property type="match status" value="1"/>
</dbReference>